<dbReference type="InParanoid" id="A0A2J6SZV0"/>
<evidence type="ECO:0000313" key="2">
    <source>
        <dbReference type="EMBL" id="PMD56287.1"/>
    </source>
</evidence>
<reference evidence="2 3" key="1">
    <citation type="submission" date="2016-04" db="EMBL/GenBank/DDBJ databases">
        <title>A degradative enzymes factory behind the ericoid mycorrhizal symbiosis.</title>
        <authorList>
            <consortium name="DOE Joint Genome Institute"/>
            <person name="Martino E."/>
            <person name="Morin E."/>
            <person name="Grelet G."/>
            <person name="Kuo A."/>
            <person name="Kohler A."/>
            <person name="Daghino S."/>
            <person name="Barry K."/>
            <person name="Choi C."/>
            <person name="Cichocki N."/>
            <person name="Clum A."/>
            <person name="Copeland A."/>
            <person name="Hainaut M."/>
            <person name="Haridas S."/>
            <person name="Labutti K."/>
            <person name="Lindquist E."/>
            <person name="Lipzen A."/>
            <person name="Khouja H.-R."/>
            <person name="Murat C."/>
            <person name="Ohm R."/>
            <person name="Olson A."/>
            <person name="Spatafora J."/>
            <person name="Veneault-Fourrey C."/>
            <person name="Henrissat B."/>
            <person name="Grigoriev I."/>
            <person name="Martin F."/>
            <person name="Perotto S."/>
        </authorList>
    </citation>
    <scope>NUCLEOTIDE SEQUENCE [LARGE SCALE GENOMIC DNA]</scope>
    <source>
        <strain evidence="2 3">E</strain>
    </source>
</reference>
<feature type="region of interest" description="Disordered" evidence="1">
    <location>
        <begin position="101"/>
        <end position="139"/>
    </location>
</feature>
<dbReference type="EMBL" id="KZ613848">
    <property type="protein sequence ID" value="PMD56287.1"/>
    <property type="molecule type" value="Genomic_DNA"/>
</dbReference>
<feature type="region of interest" description="Disordered" evidence="1">
    <location>
        <begin position="153"/>
        <end position="342"/>
    </location>
</feature>
<feature type="compositionally biased region" description="Basic residues" evidence="1">
    <location>
        <begin position="159"/>
        <end position="172"/>
    </location>
</feature>
<protein>
    <submittedName>
        <fullName evidence="2">Uncharacterized protein</fullName>
    </submittedName>
</protein>
<evidence type="ECO:0000313" key="3">
    <source>
        <dbReference type="Proteomes" id="UP000235371"/>
    </source>
</evidence>
<feature type="compositionally biased region" description="Acidic residues" evidence="1">
    <location>
        <begin position="325"/>
        <end position="341"/>
    </location>
</feature>
<feature type="compositionally biased region" description="Basic and acidic residues" evidence="1">
    <location>
        <begin position="116"/>
        <end position="138"/>
    </location>
</feature>
<feature type="compositionally biased region" description="Acidic residues" evidence="1">
    <location>
        <begin position="280"/>
        <end position="313"/>
    </location>
</feature>
<dbReference type="GeneID" id="36586022"/>
<sequence length="418" mass="46701">MMEKLLVFLLYECHQRSVPIPWDHIVHRLQPGSSGPSAVQYIEKMRYKLIAEGHIVPPTKTKPYLPMDPNVRALVRADPNGPPGKVRIVRWDEHIEHLKKSLDNPGISNGSGRYRRGPDGRRSTAGARRDEPQLKVEYPEEYLANAKAIADSVSAEKTKARRQRAKDKKRKRMEQSQSDAEERGEVADPADLTEDSEYVPAAKKTRTRRSLRKSRSKVETRDEVEEEHTTYAVMQFGSTDEVTSNETSSLPIKLSISPDKLASFPPGHSGSPAPENQNGDVEDDDAEECDAEEGDAEEDGAEESDAEDDDASDPDLRKDFGSSPEFDEYEEKDGEVEDEDHMEAQQGAVEYGGINEHGTLQQYFDSRQNNGFEPGSEDDVFGGLQRYGMDRQNPWNQFPAAASSYSVSSNFSGSFDLG</sequence>
<dbReference type="RefSeq" id="XP_024733191.1">
    <property type="nucleotide sequence ID" value="XM_024877945.1"/>
</dbReference>
<dbReference type="OrthoDB" id="3903267at2759"/>
<feature type="compositionally biased region" description="Polar residues" evidence="1">
    <location>
        <begin position="236"/>
        <end position="250"/>
    </location>
</feature>
<accession>A0A2J6SZV0</accession>
<keyword evidence="3" id="KW-1185">Reference proteome</keyword>
<feature type="compositionally biased region" description="Basic residues" evidence="1">
    <location>
        <begin position="203"/>
        <end position="215"/>
    </location>
</feature>
<dbReference type="AlphaFoldDB" id="A0A2J6SZV0"/>
<proteinExistence type="predicted"/>
<name>A0A2J6SZV0_9HELO</name>
<organism evidence="2 3">
    <name type="scientific">Hyaloscypha bicolor E</name>
    <dbReference type="NCBI Taxonomy" id="1095630"/>
    <lineage>
        <taxon>Eukaryota</taxon>
        <taxon>Fungi</taxon>
        <taxon>Dikarya</taxon>
        <taxon>Ascomycota</taxon>
        <taxon>Pezizomycotina</taxon>
        <taxon>Leotiomycetes</taxon>
        <taxon>Helotiales</taxon>
        <taxon>Hyaloscyphaceae</taxon>
        <taxon>Hyaloscypha</taxon>
        <taxon>Hyaloscypha bicolor</taxon>
    </lineage>
</organism>
<dbReference type="STRING" id="1095630.A0A2J6SZV0"/>
<dbReference type="Proteomes" id="UP000235371">
    <property type="component" value="Unassembled WGS sequence"/>
</dbReference>
<gene>
    <name evidence="2" type="ORF">K444DRAFT_58582</name>
</gene>
<evidence type="ECO:0000256" key="1">
    <source>
        <dbReference type="SAM" id="MobiDB-lite"/>
    </source>
</evidence>